<feature type="compositionally biased region" description="Low complexity" evidence="1">
    <location>
        <begin position="1158"/>
        <end position="1169"/>
    </location>
</feature>
<feature type="compositionally biased region" description="Low complexity" evidence="1">
    <location>
        <begin position="1545"/>
        <end position="1559"/>
    </location>
</feature>
<feature type="compositionally biased region" description="Polar residues" evidence="1">
    <location>
        <begin position="457"/>
        <end position="476"/>
    </location>
</feature>
<proteinExistence type="predicted"/>
<feature type="compositionally biased region" description="Polar residues" evidence="1">
    <location>
        <begin position="677"/>
        <end position="705"/>
    </location>
</feature>
<feature type="compositionally biased region" description="Polar residues" evidence="1">
    <location>
        <begin position="1125"/>
        <end position="1138"/>
    </location>
</feature>
<feature type="region of interest" description="Disordered" evidence="1">
    <location>
        <begin position="1125"/>
        <end position="1204"/>
    </location>
</feature>
<dbReference type="EMBL" id="CH902620">
    <property type="protein sequence ID" value="KPU73651.1"/>
    <property type="molecule type" value="Genomic_DNA"/>
</dbReference>
<evidence type="ECO:0000256" key="1">
    <source>
        <dbReference type="SAM" id="MobiDB-lite"/>
    </source>
</evidence>
<feature type="region of interest" description="Disordered" evidence="1">
    <location>
        <begin position="183"/>
        <end position="202"/>
    </location>
</feature>
<feature type="region of interest" description="Disordered" evidence="1">
    <location>
        <begin position="1218"/>
        <end position="1244"/>
    </location>
</feature>
<feature type="compositionally biased region" description="Low complexity" evidence="1">
    <location>
        <begin position="1401"/>
        <end position="1412"/>
    </location>
</feature>
<feature type="region of interest" description="Disordered" evidence="1">
    <location>
        <begin position="1575"/>
        <end position="1599"/>
    </location>
</feature>
<feature type="compositionally biased region" description="Low complexity" evidence="1">
    <location>
        <begin position="1139"/>
        <end position="1150"/>
    </location>
</feature>
<feature type="compositionally biased region" description="Basic and acidic residues" evidence="1">
    <location>
        <begin position="1424"/>
        <end position="1433"/>
    </location>
</feature>
<feature type="compositionally biased region" description="Polar residues" evidence="1">
    <location>
        <begin position="595"/>
        <end position="614"/>
    </location>
</feature>
<accession>A0A0P8Y452</accession>
<feature type="region of interest" description="Disordered" evidence="1">
    <location>
        <begin position="982"/>
        <end position="1014"/>
    </location>
</feature>
<feature type="region of interest" description="Disordered" evidence="1">
    <location>
        <begin position="81"/>
        <end position="114"/>
    </location>
</feature>
<feature type="compositionally biased region" description="Basic and acidic residues" evidence="1">
    <location>
        <begin position="1374"/>
        <end position="1396"/>
    </location>
</feature>
<feature type="region of interest" description="Disordered" evidence="1">
    <location>
        <begin position="750"/>
        <end position="771"/>
    </location>
</feature>
<feature type="compositionally biased region" description="Low complexity" evidence="1">
    <location>
        <begin position="532"/>
        <end position="541"/>
    </location>
</feature>
<dbReference type="SMR" id="A0A0P8Y452"/>
<feature type="compositionally biased region" description="Basic and acidic residues" evidence="1">
    <location>
        <begin position="1447"/>
        <end position="1496"/>
    </location>
</feature>
<feature type="compositionally biased region" description="Low complexity" evidence="1">
    <location>
        <begin position="657"/>
        <end position="676"/>
    </location>
</feature>
<reference evidence="2 3" key="1">
    <citation type="journal article" date="2007" name="Nature">
        <title>Evolution of genes and genomes on the Drosophila phylogeny.</title>
        <authorList>
            <consortium name="Drosophila 12 Genomes Consortium"/>
            <person name="Clark A.G."/>
            <person name="Eisen M.B."/>
            <person name="Smith D.R."/>
            <person name="Bergman C.M."/>
            <person name="Oliver B."/>
            <person name="Markow T.A."/>
            <person name="Kaufman T.C."/>
            <person name="Kellis M."/>
            <person name="Gelbart W."/>
            <person name="Iyer V.N."/>
            <person name="Pollard D.A."/>
            <person name="Sackton T.B."/>
            <person name="Larracuente A.M."/>
            <person name="Singh N.D."/>
            <person name="Abad J.P."/>
            <person name="Abt D.N."/>
            <person name="Adryan B."/>
            <person name="Aguade M."/>
            <person name="Akashi H."/>
            <person name="Anderson W.W."/>
            <person name="Aquadro C.F."/>
            <person name="Ardell D.H."/>
            <person name="Arguello R."/>
            <person name="Artieri C.G."/>
            <person name="Barbash D.A."/>
            <person name="Barker D."/>
            <person name="Barsanti P."/>
            <person name="Batterham P."/>
            <person name="Batzoglou S."/>
            <person name="Begun D."/>
            <person name="Bhutkar A."/>
            <person name="Blanco E."/>
            <person name="Bosak S.A."/>
            <person name="Bradley R.K."/>
            <person name="Brand A.D."/>
            <person name="Brent M.R."/>
            <person name="Brooks A.N."/>
            <person name="Brown R.H."/>
            <person name="Butlin R.K."/>
            <person name="Caggese C."/>
            <person name="Calvi B.R."/>
            <person name="Bernardo de Carvalho A."/>
            <person name="Caspi A."/>
            <person name="Castrezana S."/>
            <person name="Celniker S.E."/>
            <person name="Chang J.L."/>
            <person name="Chapple C."/>
            <person name="Chatterji S."/>
            <person name="Chinwalla A."/>
            <person name="Civetta A."/>
            <person name="Clifton S.W."/>
            <person name="Comeron J.M."/>
            <person name="Costello J.C."/>
            <person name="Coyne J.A."/>
            <person name="Daub J."/>
            <person name="David R.G."/>
            <person name="Delcher A.L."/>
            <person name="Delehaunty K."/>
            <person name="Do C.B."/>
            <person name="Ebling H."/>
            <person name="Edwards K."/>
            <person name="Eickbush T."/>
            <person name="Evans J.D."/>
            <person name="Filipski A."/>
            <person name="Findeiss S."/>
            <person name="Freyhult E."/>
            <person name="Fulton L."/>
            <person name="Fulton R."/>
            <person name="Garcia A.C."/>
            <person name="Gardiner A."/>
            <person name="Garfield D.A."/>
            <person name="Garvin B.E."/>
            <person name="Gibson G."/>
            <person name="Gilbert D."/>
            <person name="Gnerre S."/>
            <person name="Godfrey J."/>
            <person name="Good R."/>
            <person name="Gotea V."/>
            <person name="Gravely B."/>
            <person name="Greenberg A.J."/>
            <person name="Griffiths-Jones S."/>
            <person name="Gross S."/>
            <person name="Guigo R."/>
            <person name="Gustafson E.A."/>
            <person name="Haerty W."/>
            <person name="Hahn M.W."/>
            <person name="Halligan D.L."/>
            <person name="Halpern A.L."/>
            <person name="Halter G.M."/>
            <person name="Han M.V."/>
            <person name="Heger A."/>
            <person name="Hillier L."/>
            <person name="Hinrichs A.S."/>
            <person name="Holmes I."/>
            <person name="Hoskins R.A."/>
            <person name="Hubisz M.J."/>
            <person name="Hultmark D."/>
            <person name="Huntley M.A."/>
            <person name="Jaffe D.B."/>
            <person name="Jagadeeshan S."/>
            <person name="Jeck W.R."/>
            <person name="Johnson J."/>
            <person name="Jones C.D."/>
            <person name="Jordan W.C."/>
            <person name="Karpen G.H."/>
            <person name="Kataoka E."/>
            <person name="Keightley P.D."/>
            <person name="Kheradpour P."/>
            <person name="Kirkness E.F."/>
            <person name="Koerich L.B."/>
            <person name="Kristiansen K."/>
            <person name="Kudrna D."/>
            <person name="Kulathinal R.J."/>
            <person name="Kumar S."/>
            <person name="Kwok R."/>
            <person name="Lander E."/>
            <person name="Langley C.H."/>
            <person name="Lapoint R."/>
            <person name="Lazzaro B.P."/>
            <person name="Lee S.J."/>
            <person name="Levesque L."/>
            <person name="Li R."/>
            <person name="Lin C.F."/>
            <person name="Lin M.F."/>
            <person name="Lindblad-Toh K."/>
            <person name="Llopart A."/>
            <person name="Long M."/>
            <person name="Low L."/>
            <person name="Lozovsky E."/>
            <person name="Lu J."/>
            <person name="Luo M."/>
            <person name="Machado C.A."/>
            <person name="Makalowski W."/>
            <person name="Marzo M."/>
            <person name="Matsuda M."/>
            <person name="Matzkin L."/>
            <person name="McAllister B."/>
            <person name="McBride C.S."/>
            <person name="McKernan B."/>
            <person name="McKernan K."/>
            <person name="Mendez-Lago M."/>
            <person name="Minx P."/>
            <person name="Mollenhauer M.U."/>
            <person name="Montooth K."/>
            <person name="Mount S.M."/>
            <person name="Mu X."/>
            <person name="Myers E."/>
            <person name="Negre B."/>
            <person name="Newfeld S."/>
            <person name="Nielsen R."/>
            <person name="Noor M.A."/>
            <person name="O'Grady P."/>
            <person name="Pachter L."/>
            <person name="Papaceit M."/>
            <person name="Parisi M.J."/>
            <person name="Parisi M."/>
            <person name="Parts L."/>
            <person name="Pedersen J.S."/>
            <person name="Pesole G."/>
            <person name="Phillippy A.M."/>
            <person name="Ponting C.P."/>
            <person name="Pop M."/>
            <person name="Porcelli D."/>
            <person name="Powell J.R."/>
            <person name="Prohaska S."/>
            <person name="Pruitt K."/>
            <person name="Puig M."/>
            <person name="Quesneville H."/>
            <person name="Ram K.R."/>
            <person name="Rand D."/>
            <person name="Rasmussen M.D."/>
            <person name="Reed L.K."/>
            <person name="Reenan R."/>
            <person name="Reily A."/>
            <person name="Remington K.A."/>
            <person name="Rieger T.T."/>
            <person name="Ritchie M.G."/>
            <person name="Robin C."/>
            <person name="Rogers Y.H."/>
            <person name="Rohde C."/>
            <person name="Rozas J."/>
            <person name="Rubenfield M.J."/>
            <person name="Ruiz A."/>
            <person name="Russo S."/>
            <person name="Salzberg S.L."/>
            <person name="Sanchez-Gracia A."/>
            <person name="Saranga D.J."/>
            <person name="Sato H."/>
            <person name="Schaeffer S.W."/>
            <person name="Schatz M.C."/>
            <person name="Schlenke T."/>
            <person name="Schwartz R."/>
            <person name="Segarra C."/>
            <person name="Singh R.S."/>
            <person name="Sirot L."/>
            <person name="Sirota M."/>
            <person name="Sisneros N.B."/>
            <person name="Smith C.D."/>
            <person name="Smith T.F."/>
            <person name="Spieth J."/>
            <person name="Stage D.E."/>
            <person name="Stark A."/>
            <person name="Stephan W."/>
            <person name="Strausberg R.L."/>
            <person name="Strempel S."/>
            <person name="Sturgill D."/>
            <person name="Sutton G."/>
            <person name="Sutton G.G."/>
            <person name="Tao W."/>
            <person name="Teichmann S."/>
            <person name="Tobari Y.N."/>
            <person name="Tomimura Y."/>
            <person name="Tsolas J.M."/>
            <person name="Valente V.L."/>
            <person name="Venter E."/>
            <person name="Venter J.C."/>
            <person name="Vicario S."/>
            <person name="Vieira F.G."/>
            <person name="Vilella A.J."/>
            <person name="Villasante A."/>
            <person name="Walenz B."/>
            <person name="Wang J."/>
            <person name="Wasserman M."/>
            <person name="Watts T."/>
            <person name="Wilson D."/>
            <person name="Wilson R.K."/>
            <person name="Wing R.A."/>
            <person name="Wolfner M.F."/>
            <person name="Wong A."/>
            <person name="Wong G.K."/>
            <person name="Wu C.I."/>
            <person name="Wu G."/>
            <person name="Yamamoto D."/>
            <person name="Yang H.P."/>
            <person name="Yang S.P."/>
            <person name="Yorke J.A."/>
            <person name="Yoshida K."/>
            <person name="Zdobnov E."/>
            <person name="Zhang P."/>
            <person name="Zhang Y."/>
            <person name="Zimin A.V."/>
            <person name="Baldwin J."/>
            <person name="Abdouelleil A."/>
            <person name="Abdulkadir J."/>
            <person name="Abebe A."/>
            <person name="Abera B."/>
            <person name="Abreu J."/>
            <person name="Acer S.C."/>
            <person name="Aftuck L."/>
            <person name="Alexander A."/>
            <person name="An P."/>
            <person name="Anderson E."/>
            <person name="Anderson S."/>
            <person name="Arachi H."/>
            <person name="Azer M."/>
            <person name="Bachantsang P."/>
            <person name="Barry A."/>
            <person name="Bayul T."/>
            <person name="Berlin A."/>
            <person name="Bessette D."/>
            <person name="Bloom T."/>
            <person name="Blye J."/>
            <person name="Boguslavskiy L."/>
            <person name="Bonnet C."/>
            <person name="Boukhgalter B."/>
            <person name="Bourzgui I."/>
            <person name="Brown A."/>
            <person name="Cahill P."/>
            <person name="Channer S."/>
            <person name="Cheshatsang Y."/>
            <person name="Chuda L."/>
            <person name="Citroen M."/>
            <person name="Collymore A."/>
            <person name="Cooke P."/>
            <person name="Costello M."/>
            <person name="D'Aco K."/>
            <person name="Daza R."/>
            <person name="De Haan G."/>
            <person name="DeGray S."/>
            <person name="DeMaso C."/>
            <person name="Dhargay N."/>
            <person name="Dooley K."/>
            <person name="Dooley E."/>
            <person name="Doricent M."/>
            <person name="Dorje P."/>
            <person name="Dorjee K."/>
            <person name="Dupes A."/>
            <person name="Elong R."/>
            <person name="Falk J."/>
            <person name="Farina A."/>
            <person name="Faro S."/>
            <person name="Ferguson D."/>
            <person name="Fisher S."/>
            <person name="Foley C.D."/>
            <person name="Franke A."/>
            <person name="Friedrich D."/>
            <person name="Gadbois L."/>
            <person name="Gearin G."/>
            <person name="Gearin C.R."/>
            <person name="Giannoukos G."/>
            <person name="Goode T."/>
            <person name="Graham J."/>
            <person name="Grandbois E."/>
            <person name="Grewal S."/>
            <person name="Gyaltsen K."/>
            <person name="Hafez N."/>
            <person name="Hagos B."/>
            <person name="Hall J."/>
            <person name="Henson C."/>
            <person name="Hollinger A."/>
            <person name="Honan T."/>
            <person name="Huard M.D."/>
            <person name="Hughes L."/>
            <person name="Hurhula B."/>
            <person name="Husby M.E."/>
            <person name="Kamat A."/>
            <person name="Kanga B."/>
            <person name="Kashin S."/>
            <person name="Khazanovich D."/>
            <person name="Kisner P."/>
            <person name="Lance K."/>
            <person name="Lara M."/>
            <person name="Lee W."/>
            <person name="Lennon N."/>
            <person name="Letendre F."/>
            <person name="LeVine R."/>
            <person name="Lipovsky A."/>
            <person name="Liu X."/>
            <person name="Liu J."/>
            <person name="Liu S."/>
            <person name="Lokyitsang T."/>
            <person name="Lokyitsang Y."/>
            <person name="Lubonja R."/>
            <person name="Lui A."/>
            <person name="MacDonald P."/>
            <person name="Magnisalis V."/>
            <person name="Maru K."/>
            <person name="Matthews C."/>
            <person name="McCusker W."/>
            <person name="McDonough S."/>
            <person name="Mehta T."/>
            <person name="Meldrim J."/>
            <person name="Meneus L."/>
            <person name="Mihai O."/>
            <person name="Mihalev A."/>
            <person name="Mihova T."/>
            <person name="Mittelman R."/>
            <person name="Mlenga V."/>
            <person name="Montmayeur A."/>
            <person name="Mulrain L."/>
            <person name="Navidi A."/>
            <person name="Naylor J."/>
            <person name="Negash T."/>
            <person name="Nguyen T."/>
            <person name="Nguyen N."/>
            <person name="Nicol R."/>
            <person name="Norbu C."/>
            <person name="Norbu N."/>
            <person name="Novod N."/>
            <person name="O'Neill B."/>
            <person name="Osman S."/>
            <person name="Markiewicz E."/>
            <person name="Oyono O.L."/>
            <person name="Patti C."/>
            <person name="Phunkhang P."/>
            <person name="Pierre F."/>
            <person name="Priest M."/>
            <person name="Raghuraman S."/>
            <person name="Rege F."/>
            <person name="Reyes R."/>
            <person name="Rise C."/>
            <person name="Rogov P."/>
            <person name="Ross K."/>
            <person name="Ryan E."/>
            <person name="Settipalli S."/>
            <person name="Shea T."/>
            <person name="Sherpa N."/>
            <person name="Shi L."/>
            <person name="Shih D."/>
            <person name="Sparrow T."/>
            <person name="Spaulding J."/>
            <person name="Stalker J."/>
            <person name="Stange-Thomann N."/>
            <person name="Stavropoulos S."/>
            <person name="Stone C."/>
            <person name="Strader C."/>
            <person name="Tesfaye S."/>
            <person name="Thomson T."/>
            <person name="Thoulutsang Y."/>
            <person name="Thoulutsang D."/>
            <person name="Topham K."/>
            <person name="Topping I."/>
            <person name="Tsamla T."/>
            <person name="Vassiliev H."/>
            <person name="Vo A."/>
            <person name="Wangchuk T."/>
            <person name="Wangdi T."/>
            <person name="Weiand M."/>
            <person name="Wilkinson J."/>
            <person name="Wilson A."/>
            <person name="Yadav S."/>
            <person name="Young G."/>
            <person name="Yu Q."/>
            <person name="Zembek L."/>
            <person name="Zhong D."/>
            <person name="Zimmer A."/>
            <person name="Zwirko Z."/>
            <person name="Jaffe D.B."/>
            <person name="Alvarez P."/>
            <person name="Brockman W."/>
            <person name="Butler J."/>
            <person name="Chin C."/>
            <person name="Gnerre S."/>
            <person name="Grabherr M."/>
            <person name="Kleber M."/>
            <person name="Mauceli E."/>
            <person name="MacCallum I."/>
        </authorList>
    </citation>
    <scope>NUCLEOTIDE SEQUENCE [LARGE SCALE GENOMIC DNA]</scope>
    <source>
        <strain evidence="3">Tucson 14024-0371.13</strain>
    </source>
</reference>
<feature type="compositionally biased region" description="Acidic residues" evidence="1">
    <location>
        <begin position="1192"/>
        <end position="1203"/>
    </location>
</feature>
<feature type="region of interest" description="Disordered" evidence="1">
    <location>
        <begin position="575"/>
        <end position="622"/>
    </location>
</feature>
<feature type="compositionally biased region" description="Low complexity" evidence="1">
    <location>
        <begin position="85"/>
        <end position="109"/>
    </location>
</feature>
<feature type="compositionally biased region" description="Basic residues" evidence="1">
    <location>
        <begin position="11"/>
        <end position="23"/>
    </location>
</feature>
<protein>
    <submittedName>
        <fullName evidence="2">Uncharacterized protein, isoform H</fullName>
    </submittedName>
</protein>
<feature type="compositionally biased region" description="Basic and acidic residues" evidence="1">
    <location>
        <begin position="1342"/>
        <end position="1351"/>
    </location>
</feature>
<feature type="region of interest" description="Disordered" evidence="1">
    <location>
        <begin position="392"/>
        <end position="421"/>
    </location>
</feature>
<feature type="compositionally biased region" description="Gly residues" evidence="1">
    <location>
        <begin position="31"/>
        <end position="41"/>
    </location>
</feature>
<feature type="compositionally biased region" description="Basic and acidic residues" evidence="1">
    <location>
        <begin position="1175"/>
        <end position="1191"/>
    </location>
</feature>
<feature type="compositionally biased region" description="Polar residues" evidence="1">
    <location>
        <begin position="757"/>
        <end position="771"/>
    </location>
</feature>
<feature type="region of interest" description="Disordered" evidence="1">
    <location>
        <begin position="525"/>
        <end position="544"/>
    </location>
</feature>
<organism evidence="2 3">
    <name type="scientific">Drosophila ananassae</name>
    <name type="common">Fruit fly</name>
    <dbReference type="NCBI Taxonomy" id="7217"/>
    <lineage>
        <taxon>Eukaryota</taxon>
        <taxon>Metazoa</taxon>
        <taxon>Ecdysozoa</taxon>
        <taxon>Arthropoda</taxon>
        <taxon>Hexapoda</taxon>
        <taxon>Insecta</taxon>
        <taxon>Pterygota</taxon>
        <taxon>Neoptera</taxon>
        <taxon>Endopterygota</taxon>
        <taxon>Diptera</taxon>
        <taxon>Brachycera</taxon>
        <taxon>Muscomorpha</taxon>
        <taxon>Ephydroidea</taxon>
        <taxon>Drosophilidae</taxon>
        <taxon>Drosophila</taxon>
        <taxon>Sophophora</taxon>
    </lineage>
</organism>
<feature type="compositionally biased region" description="Polar residues" evidence="1">
    <location>
        <begin position="229"/>
        <end position="244"/>
    </location>
</feature>
<feature type="compositionally biased region" description="Basic and acidic residues" evidence="1">
    <location>
        <begin position="183"/>
        <end position="194"/>
    </location>
</feature>
<feature type="compositionally biased region" description="Basic and acidic residues" evidence="1">
    <location>
        <begin position="248"/>
        <end position="264"/>
    </location>
</feature>
<evidence type="ECO:0000313" key="2">
    <source>
        <dbReference type="EMBL" id="KPU73651.1"/>
    </source>
</evidence>
<dbReference type="Proteomes" id="UP000007801">
    <property type="component" value="Unassembled WGS sequence"/>
</dbReference>
<feature type="region of interest" description="Disordered" evidence="1">
    <location>
        <begin position="1310"/>
        <end position="1560"/>
    </location>
</feature>
<feature type="region of interest" description="Disordered" evidence="1">
    <location>
        <begin position="151"/>
        <end position="178"/>
    </location>
</feature>
<feature type="compositionally biased region" description="Gly residues" evidence="1">
    <location>
        <begin position="157"/>
        <end position="169"/>
    </location>
</feature>
<feature type="compositionally biased region" description="Low complexity" evidence="1">
    <location>
        <begin position="1223"/>
        <end position="1238"/>
    </location>
</feature>
<feature type="region of interest" description="Disordered" evidence="1">
    <location>
        <begin position="211"/>
        <end position="294"/>
    </location>
</feature>
<feature type="compositionally biased region" description="Low complexity" evidence="1">
    <location>
        <begin position="1527"/>
        <end position="1537"/>
    </location>
</feature>
<feature type="compositionally biased region" description="Basic and acidic residues" evidence="1">
    <location>
        <begin position="404"/>
        <end position="416"/>
    </location>
</feature>
<feature type="region of interest" description="Disordered" evidence="1">
    <location>
        <begin position="1"/>
        <end position="43"/>
    </location>
</feature>
<sequence>MEVATTNNHSQSHHHHPHHHHHLQTAPSSGSGVGIVSGIGGSRSPFQREVREWQRIDPNTGALFSGRLEADRWINGPLNSYGKKSSSSISSQSSNNSNLTTAAAQASNTHTHRSAGKISLHAIVGPESSSSLSSSSSPAAWAKQADLYGQPPSRVGGASGAGTGTGVAGGADADVAVTPPTHRRDLESFRHYNDDGNSNNDDEELRLTARHQRRQQVSQSVYAPPLPSLGSSMLQRSRSISTDDLSNDWEREDKSEQPTGEWRRVSKLRRSFQSQEHYKSPAVATRPRPLDLPGNSVSVARLRAELENGRRLNTAMRNNHVDLAALDTILNSPTAKPAVAKRNTFLTAESLQEIRGKLKKLSDESLYKEDFLAYHQKKKEPSVEKLAAPQLPAPSAFRPVHNTHSLESRQRQKDTSSSEWHLRRKSYGFEKMSPPEDKSIFRVDASTDSGLGRSGEQLGNWSPTERSGASVPQQPHNGGGTIIHFGRAVKPVQISPSPTEGELSKRHSIAVEETWRDLRKTSQVHVNGGTVTSSSTTTSSSFNNHLQRGSAQKRVEFCKTEVHFAAESGRVNIVETDGKPPPTQNFRRRRRTASGPLQSLVKSASTVSGSNDSVTHFGDDSQRRKTIATSTVAYRATLMDPPEVVSQPVATQSAIGSSSTISSTSSSASASNLSSSQVTVTTEPRYSLMESTSRNSYTSTSGVDTTDNETDELSNIRGILKNKPVKPKPYHLGENIESADVLWSVPAMKTDRESPSARDSGTTSVSPITTKSVAERIRIVEQRQHQQQPSPAGNGYSTKINVSLGASEDWQDAGTHLHQQRHRHRRPSAQELLLEDLRQHQRILDEGLKSTSLIMRTMRSASEFDEAMRRLSIASIESALVQPTIVVPTPMLRSHSYQEEGSIPSRRPSTISTTSITSSDLFGSALYDSLPRTPLAPPMLKLLGNTQIPVSQQLIQLRRLYDAAEQDQDQEDSADEEVKRYFRDNNSDSGGGTQGSSSPEQQRPAELFQGSEYSSSWSRMKAKRTIWKIETQDQILQRADLPKSNVMNIALHAPRVEKPKATPPTLRIGQLVPVAKPRTLFIQPQIQDQNPADAAEDSSSETLKIIKEARGARKLREHELSYFGVQQQQAAQTKLPSASTNPRRTLPSRSRTSHSEETSTNGTTKTTTKWQLLNDRPDLLRHSSPQHKDIETTNDYDEDENENEEHCYENIANELTTTFRVKSPSLSPDRSRSRSPGSYERKRDLQRDAQILSEMTRNADQTLKALSDEAAIKDQRRRSCSLQRRNSKPLETIDEKVKVYPASQSLGVARGTFASEARRNSRQSTPSPTRARSSSQSSIECCPRDRSRSSSRESMTQGGGSSDDQVATKHRAERLRLRTPKREKSRHEPRETELRIKPRNSSSAHAAGSSSLESKRSSHHVRHSNREVEKSNETKTSSGTRLVRSSRVAEESRSRPSGLRDRERERDRERSRGSEKHREELSRSRDHSSRSRHSEHTTSGTRESSRPSKTRSSRSSHDSATPHKKSTTTTTSTSSAKKSSKTTAHHTATTTSASAPPTSHNELTYVYVTNLANTQTDDQEAAKNVTERGQKEVTEPEAEIEADYASIEEMEGIPLETPQPPPRTKRKRSLIPVPVGQPPSYEYRTKLEMIPPSYSNQSTLKCRSVGRRKPSLKATQSTTSSFAFMPYLPAKRNSSVSHVYDNYLLYATSESPAKLDKLLRPYQNNLSNDHAQLFGGGAAAGAVARRTGGRLGGWPRRLKMRQVRSSVSTHQPFGICTCS</sequence>
<feature type="region of interest" description="Disordered" evidence="1">
    <location>
        <begin position="446"/>
        <end position="478"/>
    </location>
</feature>
<feature type="region of interest" description="Disordered" evidence="1">
    <location>
        <begin position="657"/>
        <end position="709"/>
    </location>
</feature>
<evidence type="ECO:0000313" key="3">
    <source>
        <dbReference type="Proteomes" id="UP000007801"/>
    </source>
</evidence>
<feature type="compositionally biased region" description="Basic and acidic residues" evidence="1">
    <location>
        <begin position="1585"/>
        <end position="1594"/>
    </location>
</feature>
<feature type="compositionally biased region" description="Low complexity" evidence="1">
    <location>
        <begin position="1322"/>
        <end position="1338"/>
    </location>
</feature>
<feature type="region of interest" description="Disordered" evidence="1">
    <location>
        <begin position="1611"/>
        <end position="1638"/>
    </location>
</feature>
<name>A0A0P8Y452_DROAN</name>
<gene>
    <name evidence="2" type="primary">Dana\GF15552</name>
    <name evidence="2" type="synonym">dana_GLEANR_16318</name>
    <name evidence="2" type="ORF">GF15552</name>
</gene>
<dbReference type="OrthoDB" id="8197951at2759"/>
<feature type="compositionally biased region" description="Polar residues" evidence="1">
    <location>
        <begin position="1"/>
        <end position="10"/>
    </location>
</feature>
<keyword evidence="3" id="KW-1185">Reference proteome</keyword>